<keyword evidence="3" id="KW-0813">Transport</keyword>
<keyword evidence="12" id="KW-0564">Palmitate</keyword>
<reference evidence="18 19" key="1">
    <citation type="submission" date="2023-12" db="EMBL/GenBank/DDBJ databases">
        <title>Novel species of the genus Arcicella isolated from rivers.</title>
        <authorList>
            <person name="Lu H."/>
        </authorList>
    </citation>
    <scope>NUCLEOTIDE SEQUENCE [LARGE SCALE GENOMIC DNA]</scope>
    <source>
        <strain evidence="18 19">KCTC 23307</strain>
    </source>
</reference>
<dbReference type="EMBL" id="JAYFUM010000009">
    <property type="protein sequence ID" value="MEA5139294.1"/>
    <property type="molecule type" value="Genomic_DNA"/>
</dbReference>
<accession>A0ABU5Q8Z5</accession>
<evidence type="ECO:0000256" key="11">
    <source>
        <dbReference type="ARBA" id="ARBA00023136"/>
    </source>
</evidence>
<evidence type="ECO:0000256" key="13">
    <source>
        <dbReference type="ARBA" id="ARBA00023237"/>
    </source>
</evidence>
<keyword evidence="7" id="KW-0732">Signal</keyword>
<keyword evidence="19" id="KW-1185">Reference proteome</keyword>
<name>A0ABU5Q8Z5_9BACT</name>
<evidence type="ECO:0000256" key="15">
    <source>
        <dbReference type="SAM" id="Phobius"/>
    </source>
</evidence>
<evidence type="ECO:0000259" key="16">
    <source>
        <dbReference type="Pfam" id="PF02563"/>
    </source>
</evidence>
<evidence type="ECO:0000256" key="4">
    <source>
        <dbReference type="ARBA" id="ARBA00022452"/>
    </source>
</evidence>
<organism evidence="18 19">
    <name type="scientific">Arcicella rigui</name>
    <dbReference type="NCBI Taxonomy" id="797020"/>
    <lineage>
        <taxon>Bacteria</taxon>
        <taxon>Pseudomonadati</taxon>
        <taxon>Bacteroidota</taxon>
        <taxon>Cytophagia</taxon>
        <taxon>Cytophagales</taxon>
        <taxon>Flectobacillaceae</taxon>
        <taxon>Arcicella</taxon>
    </lineage>
</organism>
<feature type="domain" description="SLBB" evidence="17">
    <location>
        <begin position="153"/>
        <end position="233"/>
    </location>
</feature>
<evidence type="ECO:0000256" key="3">
    <source>
        <dbReference type="ARBA" id="ARBA00022448"/>
    </source>
</evidence>
<dbReference type="PANTHER" id="PTHR33619">
    <property type="entry name" value="POLYSACCHARIDE EXPORT PROTEIN GFCE-RELATED"/>
    <property type="match status" value="1"/>
</dbReference>
<gene>
    <name evidence="18" type="ORF">VB248_09115</name>
</gene>
<keyword evidence="11 15" id="KW-0472">Membrane</keyword>
<dbReference type="PANTHER" id="PTHR33619:SF3">
    <property type="entry name" value="POLYSACCHARIDE EXPORT PROTEIN GFCE-RELATED"/>
    <property type="match status" value="1"/>
</dbReference>
<keyword evidence="15" id="KW-1133">Transmembrane helix</keyword>
<evidence type="ECO:0000256" key="10">
    <source>
        <dbReference type="ARBA" id="ARBA00023114"/>
    </source>
</evidence>
<dbReference type="Pfam" id="PF22461">
    <property type="entry name" value="SLBB_2"/>
    <property type="match status" value="1"/>
</dbReference>
<evidence type="ECO:0000313" key="19">
    <source>
        <dbReference type="Proteomes" id="UP001302949"/>
    </source>
</evidence>
<evidence type="ECO:0000256" key="7">
    <source>
        <dbReference type="ARBA" id="ARBA00022729"/>
    </source>
</evidence>
<keyword evidence="6 15" id="KW-0812">Transmembrane</keyword>
<comment type="similarity">
    <text evidence="2">Belongs to the BexD/CtrA/VexA family.</text>
</comment>
<evidence type="ECO:0000256" key="1">
    <source>
        <dbReference type="ARBA" id="ARBA00004571"/>
    </source>
</evidence>
<keyword evidence="14" id="KW-0449">Lipoprotein</keyword>
<keyword evidence="4" id="KW-1134">Transmembrane beta strand</keyword>
<dbReference type="Proteomes" id="UP001302949">
    <property type="component" value="Unassembled WGS sequence"/>
</dbReference>
<keyword evidence="10" id="KW-0626">Porin</keyword>
<keyword evidence="13" id="KW-0998">Cell outer membrane</keyword>
<evidence type="ECO:0000256" key="12">
    <source>
        <dbReference type="ARBA" id="ARBA00023139"/>
    </source>
</evidence>
<evidence type="ECO:0000256" key="8">
    <source>
        <dbReference type="ARBA" id="ARBA00023047"/>
    </source>
</evidence>
<dbReference type="Pfam" id="PF02563">
    <property type="entry name" value="Poly_export"/>
    <property type="match status" value="1"/>
</dbReference>
<evidence type="ECO:0000256" key="14">
    <source>
        <dbReference type="ARBA" id="ARBA00023288"/>
    </source>
</evidence>
<dbReference type="InterPro" id="IPR054765">
    <property type="entry name" value="SLBB_dom"/>
</dbReference>
<dbReference type="InterPro" id="IPR003715">
    <property type="entry name" value="Poly_export_N"/>
</dbReference>
<evidence type="ECO:0000256" key="6">
    <source>
        <dbReference type="ARBA" id="ARBA00022692"/>
    </source>
</evidence>
<evidence type="ECO:0000256" key="9">
    <source>
        <dbReference type="ARBA" id="ARBA00023065"/>
    </source>
</evidence>
<keyword evidence="9" id="KW-0406">Ion transport</keyword>
<evidence type="ECO:0000313" key="18">
    <source>
        <dbReference type="EMBL" id="MEA5139294.1"/>
    </source>
</evidence>
<dbReference type="Gene3D" id="3.30.1950.10">
    <property type="entry name" value="wza like domain"/>
    <property type="match status" value="1"/>
</dbReference>
<evidence type="ECO:0000256" key="2">
    <source>
        <dbReference type="ARBA" id="ARBA00009450"/>
    </source>
</evidence>
<proteinExistence type="inferred from homology"/>
<keyword evidence="5" id="KW-0762">Sugar transport</keyword>
<sequence>MKVLSKLFLLSSTIFILTSCVTTKNVTYFQGNDPLDSVRYAKLKNIEPLIPRIQADDILAVTVSSLSEESNQVFNFPNTTPLITSNLPGISTNGVPRSQPLGYLVDPNGIIEMPLIGKIQVSNLLLEEAGMKIKQELTKFLKEPTVNVRFLNQKFTVIGEVNRPGVYNLLNNHVTLPEAIGVVGDLTIFGRRDNVMLIRTTEGRREIVKLNLNSREVLESPYYFIQNNDIIYVEPTKGKITSSDRTLQLIPIATGVTTSLVLLLNLLFK</sequence>
<dbReference type="RefSeq" id="WP_323296456.1">
    <property type="nucleotide sequence ID" value="NZ_JAYFUM010000009.1"/>
</dbReference>
<dbReference type="PROSITE" id="PS51257">
    <property type="entry name" value="PROKAR_LIPOPROTEIN"/>
    <property type="match status" value="1"/>
</dbReference>
<keyword evidence="8" id="KW-0625">Polysaccharide transport</keyword>
<protein>
    <submittedName>
        <fullName evidence="18">Polysaccharide biosynthesis/export family protein</fullName>
    </submittedName>
</protein>
<feature type="domain" description="Polysaccharide export protein N-terminal" evidence="16">
    <location>
        <begin position="52"/>
        <end position="150"/>
    </location>
</feature>
<feature type="transmembrane region" description="Helical" evidence="15">
    <location>
        <begin position="249"/>
        <end position="268"/>
    </location>
</feature>
<dbReference type="InterPro" id="IPR049712">
    <property type="entry name" value="Poly_export"/>
</dbReference>
<evidence type="ECO:0000259" key="17">
    <source>
        <dbReference type="Pfam" id="PF22461"/>
    </source>
</evidence>
<comment type="caution">
    <text evidence="18">The sequence shown here is derived from an EMBL/GenBank/DDBJ whole genome shotgun (WGS) entry which is preliminary data.</text>
</comment>
<comment type="subcellular location">
    <subcellularLocation>
        <location evidence="1">Cell outer membrane</location>
        <topology evidence="1">Multi-pass membrane protein</topology>
    </subcellularLocation>
</comment>
<dbReference type="Gene3D" id="3.10.560.10">
    <property type="entry name" value="Outer membrane lipoprotein wza domain like"/>
    <property type="match status" value="1"/>
</dbReference>
<evidence type="ECO:0000256" key="5">
    <source>
        <dbReference type="ARBA" id="ARBA00022597"/>
    </source>
</evidence>